<protein>
    <submittedName>
        <fullName evidence="4">GNAT family N-acetyltransferase</fullName>
        <ecNumber evidence="4">2.3.1.-</ecNumber>
    </submittedName>
</protein>
<dbReference type="PANTHER" id="PTHR43877:SF2">
    <property type="entry name" value="AMINOALKYLPHOSPHONATE N-ACETYLTRANSFERASE-RELATED"/>
    <property type="match status" value="1"/>
</dbReference>
<name>A0A9J7BTP1_9BACT</name>
<dbReference type="PROSITE" id="PS51186">
    <property type="entry name" value="GNAT"/>
    <property type="match status" value="1"/>
</dbReference>
<sequence length="160" mass="17507">MPPEPLQIRIATAADSDRLIPLINEAFSVETFMTGPRTDPERLAASMQKGAILLAEDHLGQLVASIYVEVRGERGYAGMLAVSPAKQRLGIGSRMMKAAEDYLRTHGCVALDITVLSLRTELPPVYRAYGFVETGAVPFEYPHPLKDGLETHCIVMSKPL</sequence>
<dbReference type="EC" id="2.3.1.-" evidence="4"/>
<dbReference type="Proteomes" id="UP001059380">
    <property type="component" value="Chromosome"/>
</dbReference>
<accession>A0A9J7BTP1</accession>
<gene>
    <name evidence="4" type="ORF">MOP44_09925</name>
</gene>
<dbReference type="SUPFAM" id="SSF55729">
    <property type="entry name" value="Acyl-CoA N-acyltransferases (Nat)"/>
    <property type="match status" value="1"/>
</dbReference>
<dbReference type="KEGG" id="orp:MOP44_09925"/>
<dbReference type="Gene3D" id="3.40.630.30">
    <property type="match status" value="1"/>
</dbReference>
<keyword evidence="1 4" id="KW-0808">Transferase</keyword>
<evidence type="ECO:0000256" key="1">
    <source>
        <dbReference type="ARBA" id="ARBA00022679"/>
    </source>
</evidence>
<proteinExistence type="predicted"/>
<dbReference type="InterPro" id="IPR000182">
    <property type="entry name" value="GNAT_dom"/>
</dbReference>
<dbReference type="InterPro" id="IPR050832">
    <property type="entry name" value="Bact_Acetyltransf"/>
</dbReference>
<dbReference type="InterPro" id="IPR016181">
    <property type="entry name" value="Acyl_CoA_acyltransferase"/>
</dbReference>
<dbReference type="CDD" id="cd04301">
    <property type="entry name" value="NAT_SF"/>
    <property type="match status" value="1"/>
</dbReference>
<organism evidence="4 5">
    <name type="scientific">Occallatibacter riparius</name>
    <dbReference type="NCBI Taxonomy" id="1002689"/>
    <lineage>
        <taxon>Bacteria</taxon>
        <taxon>Pseudomonadati</taxon>
        <taxon>Acidobacteriota</taxon>
        <taxon>Terriglobia</taxon>
        <taxon>Terriglobales</taxon>
        <taxon>Acidobacteriaceae</taxon>
        <taxon>Occallatibacter</taxon>
    </lineage>
</organism>
<evidence type="ECO:0000259" key="3">
    <source>
        <dbReference type="PROSITE" id="PS51186"/>
    </source>
</evidence>
<keyword evidence="2 4" id="KW-0012">Acyltransferase</keyword>
<reference evidence="4" key="1">
    <citation type="submission" date="2021-04" db="EMBL/GenBank/DDBJ databases">
        <title>Phylogenetic analysis of Acidobacteriaceae.</title>
        <authorList>
            <person name="Qiu L."/>
            <person name="Zhang Q."/>
        </authorList>
    </citation>
    <scope>NUCLEOTIDE SEQUENCE</scope>
    <source>
        <strain evidence="4">DSM 25168</strain>
    </source>
</reference>
<evidence type="ECO:0000313" key="5">
    <source>
        <dbReference type="Proteomes" id="UP001059380"/>
    </source>
</evidence>
<keyword evidence="5" id="KW-1185">Reference proteome</keyword>
<dbReference type="RefSeq" id="WP_260795888.1">
    <property type="nucleotide sequence ID" value="NZ_CP093313.1"/>
</dbReference>
<dbReference type="AlphaFoldDB" id="A0A9J7BTP1"/>
<feature type="domain" description="N-acetyltransferase" evidence="3">
    <location>
        <begin position="6"/>
        <end position="160"/>
    </location>
</feature>
<dbReference type="PANTHER" id="PTHR43877">
    <property type="entry name" value="AMINOALKYLPHOSPHONATE N-ACETYLTRANSFERASE-RELATED-RELATED"/>
    <property type="match status" value="1"/>
</dbReference>
<dbReference type="EMBL" id="CP093313">
    <property type="protein sequence ID" value="UWZ86244.1"/>
    <property type="molecule type" value="Genomic_DNA"/>
</dbReference>
<dbReference type="GO" id="GO:0016747">
    <property type="term" value="F:acyltransferase activity, transferring groups other than amino-acyl groups"/>
    <property type="evidence" value="ECO:0007669"/>
    <property type="project" value="InterPro"/>
</dbReference>
<evidence type="ECO:0000313" key="4">
    <source>
        <dbReference type="EMBL" id="UWZ86244.1"/>
    </source>
</evidence>
<evidence type="ECO:0000256" key="2">
    <source>
        <dbReference type="ARBA" id="ARBA00023315"/>
    </source>
</evidence>
<dbReference type="Pfam" id="PF13673">
    <property type="entry name" value="Acetyltransf_10"/>
    <property type="match status" value="1"/>
</dbReference>